<gene>
    <name evidence="10" type="ordered locus">Slin_6824</name>
</gene>
<feature type="domain" description="DUF3347" evidence="5">
    <location>
        <begin position="490"/>
        <end position="580"/>
    </location>
</feature>
<dbReference type="InterPro" id="IPR021782">
    <property type="entry name" value="DUF3347"/>
</dbReference>
<comment type="similarity">
    <text evidence="1">Belongs to the membrane fusion protein (MFP) (TC 8.A.1) family.</text>
</comment>
<evidence type="ECO:0000313" key="10">
    <source>
        <dbReference type="EMBL" id="ADB42773.1"/>
    </source>
</evidence>
<evidence type="ECO:0000256" key="2">
    <source>
        <dbReference type="ARBA" id="ARBA00022448"/>
    </source>
</evidence>
<keyword evidence="2" id="KW-0813">Transport</keyword>
<dbReference type="InterPro" id="IPR058649">
    <property type="entry name" value="CzcB_C"/>
</dbReference>
<dbReference type="GO" id="GO:0060003">
    <property type="term" value="P:copper ion export"/>
    <property type="evidence" value="ECO:0007669"/>
    <property type="project" value="TreeGrafter"/>
</dbReference>
<name>D2QVE1_SPILD</name>
<dbReference type="Pfam" id="PF25919">
    <property type="entry name" value="BSH_CusB"/>
    <property type="match status" value="1"/>
</dbReference>
<dbReference type="Gene3D" id="2.40.50.100">
    <property type="match status" value="1"/>
</dbReference>
<dbReference type="NCBIfam" id="TIGR01730">
    <property type="entry name" value="RND_mfp"/>
    <property type="match status" value="1"/>
</dbReference>
<evidence type="ECO:0000259" key="5">
    <source>
        <dbReference type="Pfam" id="PF11827"/>
    </source>
</evidence>
<evidence type="ECO:0000256" key="1">
    <source>
        <dbReference type="ARBA" id="ARBA00009477"/>
    </source>
</evidence>
<evidence type="ECO:0000259" key="8">
    <source>
        <dbReference type="Pfam" id="PF25954"/>
    </source>
</evidence>
<reference evidence="10 11" key="1">
    <citation type="journal article" date="2010" name="Stand. Genomic Sci.">
        <title>Complete genome sequence of Spirosoma linguale type strain (1).</title>
        <authorList>
            <person name="Lail K."/>
            <person name="Sikorski J."/>
            <person name="Saunders E."/>
            <person name="Lapidus A."/>
            <person name="Glavina Del Rio T."/>
            <person name="Copeland A."/>
            <person name="Tice H."/>
            <person name="Cheng J.-F."/>
            <person name="Lucas S."/>
            <person name="Nolan M."/>
            <person name="Bruce D."/>
            <person name="Goodwin L."/>
            <person name="Pitluck S."/>
            <person name="Ivanova N."/>
            <person name="Mavromatis K."/>
            <person name="Ovchinnikova G."/>
            <person name="Pati A."/>
            <person name="Chen A."/>
            <person name="Palaniappan K."/>
            <person name="Land M."/>
            <person name="Hauser L."/>
            <person name="Chang Y.-J."/>
            <person name="Jeffries C.D."/>
            <person name="Chain P."/>
            <person name="Brettin T."/>
            <person name="Detter J.C."/>
            <person name="Schuetze A."/>
            <person name="Rohde M."/>
            <person name="Tindall B.J."/>
            <person name="Goeker M."/>
            <person name="Bristow J."/>
            <person name="Eisen J.A."/>
            <person name="Markowitz V."/>
            <person name="Hugenholtz P."/>
            <person name="Kyrpides N.C."/>
            <person name="Klenk H.-P."/>
            <person name="Chen F."/>
        </authorList>
    </citation>
    <scope>NUCLEOTIDE SEQUENCE [LARGE SCALE GENOMIC DNA]</scope>
    <source>
        <strain evidence="11">ATCC 33905 / DSM 74 / LMG 10896 / Claus 1</strain>
    </source>
</reference>
<feature type="compositionally biased region" description="Basic and acidic residues" evidence="3">
    <location>
        <begin position="39"/>
        <end position="51"/>
    </location>
</feature>
<dbReference type="InterPro" id="IPR006143">
    <property type="entry name" value="RND_pump_MFP"/>
</dbReference>
<evidence type="ECO:0000259" key="9">
    <source>
        <dbReference type="Pfam" id="PF25975"/>
    </source>
</evidence>
<dbReference type="Pfam" id="PF25975">
    <property type="entry name" value="CzcB_C"/>
    <property type="match status" value="1"/>
</dbReference>
<dbReference type="Pfam" id="PF11827">
    <property type="entry name" value="DUF3347"/>
    <property type="match status" value="1"/>
</dbReference>
<keyword evidence="11" id="KW-1185">Reference proteome</keyword>
<feature type="domain" description="CzcB-like C-terminal circularly permuted SH3-like" evidence="9">
    <location>
        <begin position="355"/>
        <end position="414"/>
    </location>
</feature>
<geneLocation type="plasmid" evidence="10 11">
    <name>pSLIN01</name>
</geneLocation>
<dbReference type="GO" id="GO:0016020">
    <property type="term" value="C:membrane"/>
    <property type="evidence" value="ECO:0007669"/>
    <property type="project" value="InterPro"/>
</dbReference>
<dbReference type="GO" id="GO:0015679">
    <property type="term" value="P:plasma membrane copper ion transport"/>
    <property type="evidence" value="ECO:0007669"/>
    <property type="project" value="TreeGrafter"/>
</dbReference>
<dbReference type="HOGENOM" id="CLU_018816_13_1_10"/>
<dbReference type="InterPro" id="IPR045800">
    <property type="entry name" value="HMBD"/>
</dbReference>
<organism evidence="10 11">
    <name type="scientific">Spirosoma linguale (strain ATCC 33905 / DSM 74 / LMG 10896 / Claus 1)</name>
    <dbReference type="NCBI Taxonomy" id="504472"/>
    <lineage>
        <taxon>Bacteria</taxon>
        <taxon>Pseudomonadati</taxon>
        <taxon>Bacteroidota</taxon>
        <taxon>Cytophagia</taxon>
        <taxon>Cytophagales</taxon>
        <taxon>Cytophagaceae</taxon>
        <taxon>Spirosoma</taxon>
    </lineage>
</organism>
<dbReference type="Pfam" id="PF19335">
    <property type="entry name" value="HMBD"/>
    <property type="match status" value="1"/>
</dbReference>
<feature type="region of interest" description="Disordered" evidence="3">
    <location>
        <begin position="432"/>
        <end position="481"/>
    </location>
</feature>
<dbReference type="InterPro" id="IPR051909">
    <property type="entry name" value="MFP_Cation_Efflux"/>
</dbReference>
<evidence type="ECO:0000259" key="7">
    <source>
        <dbReference type="Pfam" id="PF25919"/>
    </source>
</evidence>
<dbReference type="InterPro" id="IPR058792">
    <property type="entry name" value="Beta-barrel_RND_2"/>
</dbReference>
<feature type="domain" description="CusB-like barrel-sandwich hybrid" evidence="7">
    <location>
        <begin position="139"/>
        <end position="268"/>
    </location>
</feature>
<dbReference type="PANTHER" id="PTHR30097:SF4">
    <property type="entry name" value="SLR6042 PROTEIN"/>
    <property type="match status" value="1"/>
</dbReference>
<keyword evidence="10" id="KW-0614">Plasmid</keyword>
<accession>D2QVE1</accession>
<proteinExistence type="inferred from homology"/>
<dbReference type="KEGG" id="sli:Slin_6824"/>
<dbReference type="GO" id="GO:0030288">
    <property type="term" value="C:outer membrane-bounded periplasmic space"/>
    <property type="evidence" value="ECO:0007669"/>
    <property type="project" value="TreeGrafter"/>
</dbReference>
<dbReference type="PANTHER" id="PTHR30097">
    <property type="entry name" value="CATION EFFLUX SYSTEM PROTEIN CUSB"/>
    <property type="match status" value="1"/>
</dbReference>
<dbReference type="RefSeq" id="WP_012931253.1">
    <property type="nucleotide sequence ID" value="NC_013731.1"/>
</dbReference>
<evidence type="ECO:0000256" key="3">
    <source>
        <dbReference type="SAM" id="MobiDB-lite"/>
    </source>
</evidence>
<evidence type="ECO:0000256" key="4">
    <source>
        <dbReference type="SAM" id="SignalP"/>
    </source>
</evidence>
<evidence type="ECO:0000259" key="6">
    <source>
        <dbReference type="Pfam" id="PF19335"/>
    </source>
</evidence>
<keyword evidence="4" id="KW-0732">Signal</keyword>
<dbReference type="GO" id="GO:0046914">
    <property type="term" value="F:transition metal ion binding"/>
    <property type="evidence" value="ECO:0007669"/>
    <property type="project" value="TreeGrafter"/>
</dbReference>
<dbReference type="Pfam" id="PF25954">
    <property type="entry name" value="Beta-barrel_RND_2"/>
    <property type="match status" value="1"/>
</dbReference>
<dbReference type="AlphaFoldDB" id="D2QVE1"/>
<feature type="domain" description="CusB-like beta-barrel" evidence="8">
    <location>
        <begin position="273"/>
        <end position="347"/>
    </location>
</feature>
<feature type="compositionally biased region" description="Polar residues" evidence="3">
    <location>
        <begin position="26"/>
        <end position="37"/>
    </location>
</feature>
<evidence type="ECO:0000313" key="11">
    <source>
        <dbReference type="Proteomes" id="UP000002028"/>
    </source>
</evidence>
<feature type="chain" id="PRO_5003036011" evidence="4">
    <location>
        <begin position="24"/>
        <end position="627"/>
    </location>
</feature>
<dbReference type="GO" id="GO:0022857">
    <property type="term" value="F:transmembrane transporter activity"/>
    <property type="evidence" value="ECO:0007669"/>
    <property type="project" value="InterPro"/>
</dbReference>
<sequence length="627" mass="67200">MIRRWLYGSAGLLILLNASCKSGGTSSTKADDSTQIAASDHDHSGHNHGPDGEAGTTYTCPMHPQIVQSAPGTCPICSMDLVAVGKTGTKAGERSDASVMLSASQMQLANITVQPVSSGSIGNSTVLNARLAADQQQTDVISSRVAGRIERLYVKETGQTIRKGQVLYEIYSEPLLTQQQEYLIALQQEQEMGNGEASNASPRYSQFRQAAEQKLRLYGMTAEQIAVLGRTRKVLPRIPFVAPAGGTVTEIAASEGQYVGEGALLYRLVNLGQLWVEAELYAGEAKFVKVGDRVSVQVIGYEGDLTARVAFINPEYQAGSQVLIMRAVLANPGGRYQPGQQAQVLLRHGVQRGLTLPVDAVVRGGEGAVVFVQTGPGSFQPRRVQTGTETDQRVVITSGLNGEETIAMSGAYLLYSELILKKGVNPFTKQADEAGVKSTPNAETNPAPIASRQAGSTPVSQSGEPVPELSSGKPTGSGAPDAFKKQLTGVYEASLKLTESLIGSNSGGTKVAATGVEKALSRVDMKQISGQAHTDWMKNFNSMNAALKTIRSTGDLDKQRTAYAQFEDGLYRSVKAFGIMDKPVYRQYCPMALNNKGSYWLSDKKPIRNPFFGDQMLTCGETKEEIN</sequence>
<dbReference type="Gene3D" id="2.40.420.20">
    <property type="match status" value="1"/>
</dbReference>
<feature type="domain" description="Heavy metal binding" evidence="6">
    <location>
        <begin position="58"/>
        <end position="83"/>
    </location>
</feature>
<dbReference type="EMBL" id="CP001770">
    <property type="protein sequence ID" value="ADB42773.1"/>
    <property type="molecule type" value="Genomic_DNA"/>
</dbReference>
<protein>
    <submittedName>
        <fullName evidence="10">Efflux transporter, RND family, MFP subunit</fullName>
    </submittedName>
</protein>
<feature type="region of interest" description="Disordered" evidence="3">
    <location>
        <begin position="26"/>
        <end position="58"/>
    </location>
</feature>
<dbReference type="Proteomes" id="UP000002028">
    <property type="component" value="Plasmid pSLIN01"/>
</dbReference>
<dbReference type="SUPFAM" id="SSF111369">
    <property type="entry name" value="HlyD-like secretion proteins"/>
    <property type="match status" value="1"/>
</dbReference>
<feature type="compositionally biased region" description="Polar residues" evidence="3">
    <location>
        <begin position="453"/>
        <end position="463"/>
    </location>
</feature>
<feature type="signal peptide" evidence="4">
    <location>
        <begin position="1"/>
        <end position="23"/>
    </location>
</feature>
<dbReference type="Gene3D" id="2.40.30.170">
    <property type="match status" value="1"/>
</dbReference>
<dbReference type="InterPro" id="IPR058790">
    <property type="entry name" value="BSH_CusB"/>
</dbReference>